<dbReference type="PROSITE" id="PS50294">
    <property type="entry name" value="WD_REPEATS_REGION"/>
    <property type="match status" value="2"/>
</dbReference>
<keyword evidence="4 7" id="KW-0863">Zinc-finger</keyword>
<evidence type="ECO:0000256" key="6">
    <source>
        <dbReference type="PROSITE-ProRule" id="PRU00221"/>
    </source>
</evidence>
<dbReference type="Gene3D" id="4.10.1000.10">
    <property type="entry name" value="Zinc finger, CCCH-type"/>
    <property type="match status" value="1"/>
</dbReference>
<feature type="zinc finger region" description="C3H1-type" evidence="7">
    <location>
        <begin position="4"/>
        <end position="32"/>
    </location>
</feature>
<dbReference type="PANTHER" id="PTHR44019">
    <property type="entry name" value="WD REPEAT-CONTAINING PROTEIN 55"/>
    <property type="match status" value="1"/>
</dbReference>
<name>A0ABP0LHS6_9DINO</name>
<dbReference type="InterPro" id="IPR036855">
    <property type="entry name" value="Znf_CCCH_sf"/>
</dbReference>
<dbReference type="PANTHER" id="PTHR44019:SF8">
    <property type="entry name" value="POC1 CENTRIOLAR PROTEIN HOMOLOG"/>
    <property type="match status" value="1"/>
</dbReference>
<dbReference type="InterPro" id="IPR001680">
    <property type="entry name" value="WD40_rpt"/>
</dbReference>
<feature type="region of interest" description="Disordered" evidence="8">
    <location>
        <begin position="316"/>
        <end position="348"/>
    </location>
</feature>
<feature type="domain" description="C3H1-type" evidence="9">
    <location>
        <begin position="4"/>
        <end position="32"/>
    </location>
</feature>
<evidence type="ECO:0000313" key="11">
    <source>
        <dbReference type="Proteomes" id="UP001642464"/>
    </source>
</evidence>
<feature type="compositionally biased region" description="Basic and acidic residues" evidence="8">
    <location>
        <begin position="316"/>
        <end position="346"/>
    </location>
</feature>
<evidence type="ECO:0000256" key="2">
    <source>
        <dbReference type="ARBA" id="ARBA00022723"/>
    </source>
</evidence>
<sequence length="761" mass="81705">MPKRRRAAGCRAWAANGTCKYGDECRFAHDGAGAEAAEAATAVPASEESLSLESALTMPLLATRRRKRRVQRADGEQVGLPGSASPDSDADDPTVEIWRPRSIEERSFKTWFAGPPAADAPAADQHQEGNQVAHDSTMILEHVNGLLLVLVAPSHPALDKSKREVSSVAFDSPLTQVQVSGKKKKGAVFIGPQATLAVVTCSDGCKFTIPSGVSGNVIEAPMPEPRLQEVLMKRLAERNRLQCSCFEELAVLFACQRDKARDRTPQQAAEAACEATGVKTASGGQDTTKDDGAGHTFSTKFFLQREVLNLKSSHDTLRAEVTSSREELKSERIGRKRAEESDRSKSETIQVLKSELQALRSQHKRTEEKVLEEVARSHDLEKRLLEEKLKAAETINSLNEMLALQHPAPAPAVSAPTVHDVDAQPSESVTAFQNEESAQRRGSGVRLPSSWHVLSSARGTSISSIVFNPTGSVLAAGSSDGHVQMWSLPTSAKMPGTSHSVGQPILCIDWKASLLLATCDRVCYIWKVDQDSGALQEPPEHKLTGHTGSVVAGKLTPDCRYAVTGGRKVKLWDVATGYCLRTIDCFSKCLTLDVSEQGLLVTGHADKGVRLWELRNGQRIDAAAGVHTQPITSVAFSSDGAQVLVASMDHRLSLLRTKSLSAERARYFSHPEFRANPWWCKACLSPGAPVGGGAFLLAAAGSKSGALHIWSTAPDSDATVCAYTQSAHAEPITCVAWSPSGARLCSVDSSGAVVCWTSQSA</sequence>
<evidence type="ECO:0000256" key="8">
    <source>
        <dbReference type="SAM" id="MobiDB-lite"/>
    </source>
</evidence>
<dbReference type="PROSITE" id="PS50103">
    <property type="entry name" value="ZF_C3H1"/>
    <property type="match status" value="1"/>
</dbReference>
<dbReference type="Pfam" id="PF00642">
    <property type="entry name" value="zf-CCCH"/>
    <property type="match status" value="1"/>
</dbReference>
<dbReference type="InterPro" id="IPR036322">
    <property type="entry name" value="WD40_repeat_dom_sf"/>
</dbReference>
<keyword evidence="3" id="KW-0677">Repeat</keyword>
<dbReference type="SMART" id="SM00320">
    <property type="entry name" value="WD40"/>
    <property type="match status" value="6"/>
</dbReference>
<gene>
    <name evidence="10" type="ORF">SCF082_LOCUS22643</name>
</gene>
<evidence type="ECO:0000259" key="9">
    <source>
        <dbReference type="PROSITE" id="PS50103"/>
    </source>
</evidence>
<comment type="caution">
    <text evidence="10">The sequence shown here is derived from an EMBL/GenBank/DDBJ whole genome shotgun (WGS) entry which is preliminary data.</text>
</comment>
<keyword evidence="5 7" id="KW-0862">Zinc</keyword>
<keyword evidence="11" id="KW-1185">Reference proteome</keyword>
<keyword evidence="1 6" id="KW-0853">WD repeat</keyword>
<proteinExistence type="predicted"/>
<dbReference type="PROSITE" id="PS50082">
    <property type="entry name" value="WD_REPEATS_2"/>
    <property type="match status" value="3"/>
</dbReference>
<keyword evidence="2 7" id="KW-0479">Metal-binding</keyword>
<feature type="region of interest" description="Disordered" evidence="8">
    <location>
        <begin position="63"/>
        <end position="94"/>
    </location>
</feature>
<protein>
    <submittedName>
        <fullName evidence="10">Protein tipD</fullName>
    </submittedName>
</protein>
<feature type="repeat" description="WD" evidence="6">
    <location>
        <begin position="455"/>
        <end position="496"/>
    </location>
</feature>
<evidence type="ECO:0000256" key="7">
    <source>
        <dbReference type="PROSITE-ProRule" id="PRU00723"/>
    </source>
</evidence>
<organism evidence="10 11">
    <name type="scientific">Durusdinium trenchii</name>
    <dbReference type="NCBI Taxonomy" id="1381693"/>
    <lineage>
        <taxon>Eukaryota</taxon>
        <taxon>Sar</taxon>
        <taxon>Alveolata</taxon>
        <taxon>Dinophyceae</taxon>
        <taxon>Suessiales</taxon>
        <taxon>Symbiodiniaceae</taxon>
        <taxon>Durusdinium</taxon>
    </lineage>
</organism>
<dbReference type="Gene3D" id="2.130.10.10">
    <property type="entry name" value="YVTN repeat-like/Quinoprotein amine dehydrogenase"/>
    <property type="match status" value="3"/>
</dbReference>
<dbReference type="Pfam" id="PF00400">
    <property type="entry name" value="WD40"/>
    <property type="match status" value="4"/>
</dbReference>
<dbReference type="CDD" id="cd00200">
    <property type="entry name" value="WD40"/>
    <property type="match status" value="1"/>
</dbReference>
<dbReference type="SUPFAM" id="SSF90229">
    <property type="entry name" value="CCCH zinc finger"/>
    <property type="match status" value="1"/>
</dbReference>
<evidence type="ECO:0000256" key="1">
    <source>
        <dbReference type="ARBA" id="ARBA00022574"/>
    </source>
</evidence>
<evidence type="ECO:0000256" key="5">
    <source>
        <dbReference type="ARBA" id="ARBA00022833"/>
    </source>
</evidence>
<evidence type="ECO:0000256" key="3">
    <source>
        <dbReference type="ARBA" id="ARBA00022737"/>
    </source>
</evidence>
<accession>A0ABP0LHS6</accession>
<dbReference type="SUPFAM" id="SSF50978">
    <property type="entry name" value="WD40 repeat-like"/>
    <property type="match status" value="1"/>
</dbReference>
<evidence type="ECO:0000256" key="4">
    <source>
        <dbReference type="ARBA" id="ARBA00022771"/>
    </source>
</evidence>
<dbReference type="InterPro" id="IPR015943">
    <property type="entry name" value="WD40/YVTN_repeat-like_dom_sf"/>
</dbReference>
<dbReference type="EMBL" id="CAXAMM010016266">
    <property type="protein sequence ID" value="CAK9038513.1"/>
    <property type="molecule type" value="Genomic_DNA"/>
</dbReference>
<evidence type="ECO:0000313" key="10">
    <source>
        <dbReference type="EMBL" id="CAK9038513.1"/>
    </source>
</evidence>
<dbReference type="Proteomes" id="UP001642464">
    <property type="component" value="Unassembled WGS sequence"/>
</dbReference>
<dbReference type="InterPro" id="IPR000571">
    <property type="entry name" value="Znf_CCCH"/>
</dbReference>
<feature type="repeat" description="WD" evidence="6">
    <location>
        <begin position="725"/>
        <end position="761"/>
    </location>
</feature>
<dbReference type="InterPro" id="IPR050505">
    <property type="entry name" value="WDR55/POC1"/>
</dbReference>
<feature type="repeat" description="WD" evidence="6">
    <location>
        <begin position="599"/>
        <end position="622"/>
    </location>
</feature>
<reference evidence="10 11" key="1">
    <citation type="submission" date="2024-02" db="EMBL/GenBank/DDBJ databases">
        <authorList>
            <person name="Chen Y."/>
            <person name="Shah S."/>
            <person name="Dougan E. K."/>
            <person name="Thang M."/>
            <person name="Chan C."/>
        </authorList>
    </citation>
    <scope>NUCLEOTIDE SEQUENCE [LARGE SCALE GENOMIC DNA]</scope>
</reference>
<dbReference type="SMART" id="SM00356">
    <property type="entry name" value="ZnF_C3H1"/>
    <property type="match status" value="1"/>
</dbReference>